<dbReference type="GO" id="GO:0006355">
    <property type="term" value="P:regulation of DNA-templated transcription"/>
    <property type="evidence" value="ECO:0007669"/>
    <property type="project" value="InterPro"/>
</dbReference>
<reference evidence="2 3" key="1">
    <citation type="submission" date="2018-05" db="EMBL/GenBank/DDBJ databases">
        <title>Amnibacterium sp. M8JJ-5, whole genome shotgun sequence.</title>
        <authorList>
            <person name="Tuo L."/>
        </authorList>
    </citation>
    <scope>NUCLEOTIDE SEQUENCE [LARGE SCALE GENOMIC DNA]</scope>
    <source>
        <strain evidence="2 3">M8JJ-5</strain>
    </source>
</reference>
<feature type="domain" description="HTH luxR-type" evidence="1">
    <location>
        <begin position="400"/>
        <end position="465"/>
    </location>
</feature>
<gene>
    <name evidence="2" type="ORF">DDQ50_02490</name>
</gene>
<dbReference type="SUPFAM" id="SSF48452">
    <property type="entry name" value="TPR-like"/>
    <property type="match status" value="1"/>
</dbReference>
<protein>
    <recommendedName>
        <fullName evidence="1">HTH luxR-type domain-containing protein</fullName>
    </recommendedName>
</protein>
<comment type="caution">
    <text evidence="2">The sequence shown here is derived from an EMBL/GenBank/DDBJ whole genome shotgun (WGS) entry which is preliminary data.</text>
</comment>
<dbReference type="Gene3D" id="1.10.10.10">
    <property type="entry name" value="Winged helix-like DNA-binding domain superfamily/Winged helix DNA-binding domain"/>
    <property type="match status" value="1"/>
</dbReference>
<dbReference type="EMBL" id="QEOP01000001">
    <property type="protein sequence ID" value="PVZ95402.1"/>
    <property type="molecule type" value="Genomic_DNA"/>
</dbReference>
<dbReference type="Pfam" id="PF00196">
    <property type="entry name" value="GerE"/>
    <property type="match status" value="1"/>
</dbReference>
<dbReference type="SUPFAM" id="SSF46894">
    <property type="entry name" value="C-terminal effector domain of the bipartite response regulators"/>
    <property type="match status" value="1"/>
</dbReference>
<dbReference type="InterPro" id="IPR036388">
    <property type="entry name" value="WH-like_DNA-bd_sf"/>
</dbReference>
<dbReference type="InterPro" id="IPR011990">
    <property type="entry name" value="TPR-like_helical_dom_sf"/>
</dbReference>
<accession>A0A2V1HUM8</accession>
<dbReference type="AlphaFoldDB" id="A0A2V1HUM8"/>
<dbReference type="GO" id="GO:0003677">
    <property type="term" value="F:DNA binding"/>
    <property type="evidence" value="ECO:0007669"/>
    <property type="project" value="InterPro"/>
</dbReference>
<dbReference type="SMART" id="SM00421">
    <property type="entry name" value="HTH_LUXR"/>
    <property type="match status" value="1"/>
</dbReference>
<dbReference type="InterPro" id="IPR000792">
    <property type="entry name" value="Tscrpt_reg_LuxR_C"/>
</dbReference>
<proteinExistence type="predicted"/>
<evidence type="ECO:0000313" key="3">
    <source>
        <dbReference type="Proteomes" id="UP000244893"/>
    </source>
</evidence>
<dbReference type="Gene3D" id="1.25.40.10">
    <property type="entry name" value="Tetratricopeptide repeat domain"/>
    <property type="match status" value="1"/>
</dbReference>
<sequence>MDAVDALIASMLPGGSEVAPAFMDIARRYADALIRGSDETERSRVAAAVVVAHARMGDPAEAARLAESEIAVARAADRLDADRLSLLLSAAAEAFLTPGNVRPGTASALQALSYATLAAQDELVFRAHTLLAVGYALNGQYEEAERSAAACRQLQAAHHWEVSAVFYSLLLGEILIHSSTLDSGELRRITGELRSAEPGNRLWTATADSAEAMALLAINDHATAIPLLMGVLSDANSTGILPMVRGFALGIQADLLLARGEARRVLRVLQGRRSPWSHALCFDMQRSAAYLLLGENRDALLVTDACMKLGPDHCLRTVPPLLFRRAVAHLRLGQGARADEAFEEGFRLILQSGSLTPLLTLAPDEIRGLAQRLGERRPELALQVDDFVRQLTQLPVVDRVRSALPRLSPRESVLASRLRTGDSLVSVAESLSVSHNTVKSQARTLYRKLGVTSRADALDALEGAGFFD</sequence>
<dbReference type="Proteomes" id="UP000244893">
    <property type="component" value="Unassembled WGS sequence"/>
</dbReference>
<dbReference type="PROSITE" id="PS50043">
    <property type="entry name" value="HTH_LUXR_2"/>
    <property type="match status" value="1"/>
</dbReference>
<evidence type="ECO:0000259" key="1">
    <source>
        <dbReference type="PROSITE" id="PS50043"/>
    </source>
</evidence>
<organism evidence="2 3">
    <name type="scientific">Amnibacterium flavum</name>
    <dbReference type="NCBI Taxonomy" id="2173173"/>
    <lineage>
        <taxon>Bacteria</taxon>
        <taxon>Bacillati</taxon>
        <taxon>Actinomycetota</taxon>
        <taxon>Actinomycetes</taxon>
        <taxon>Micrococcales</taxon>
        <taxon>Microbacteriaceae</taxon>
        <taxon>Amnibacterium</taxon>
    </lineage>
</organism>
<keyword evidence="3" id="KW-1185">Reference proteome</keyword>
<evidence type="ECO:0000313" key="2">
    <source>
        <dbReference type="EMBL" id="PVZ95402.1"/>
    </source>
</evidence>
<dbReference type="InterPro" id="IPR016032">
    <property type="entry name" value="Sig_transdc_resp-reg_C-effctor"/>
</dbReference>
<name>A0A2V1HUM8_9MICO</name>